<feature type="region of interest" description="Disordered" evidence="1">
    <location>
        <begin position="1"/>
        <end position="24"/>
    </location>
</feature>
<reference evidence="3" key="2">
    <citation type="submission" date="2015-01" db="EMBL/GenBank/DDBJ databases">
        <title>Evolutionary Origins and Diversification of the Mycorrhizal Mutualists.</title>
        <authorList>
            <consortium name="DOE Joint Genome Institute"/>
            <consortium name="Mycorrhizal Genomics Consortium"/>
            <person name="Kohler A."/>
            <person name="Kuo A."/>
            <person name="Nagy L.G."/>
            <person name="Floudas D."/>
            <person name="Copeland A."/>
            <person name="Barry K.W."/>
            <person name="Cichocki N."/>
            <person name="Veneault-Fourrey C."/>
            <person name="LaButti K."/>
            <person name="Lindquist E.A."/>
            <person name="Lipzen A."/>
            <person name="Lundell T."/>
            <person name="Morin E."/>
            <person name="Murat C."/>
            <person name="Riley R."/>
            <person name="Ohm R."/>
            <person name="Sun H."/>
            <person name="Tunlid A."/>
            <person name="Henrissat B."/>
            <person name="Grigoriev I.V."/>
            <person name="Hibbett D.S."/>
            <person name="Martin F."/>
        </authorList>
    </citation>
    <scope>NUCLEOTIDE SEQUENCE [LARGE SCALE GENOMIC DNA]</scope>
    <source>
        <strain evidence="3">MUT 4182</strain>
    </source>
</reference>
<dbReference type="OrthoDB" id="3240692at2759"/>
<gene>
    <name evidence="2" type="ORF">M407DRAFT_32672</name>
</gene>
<protein>
    <submittedName>
        <fullName evidence="2">Uncharacterized protein</fullName>
    </submittedName>
</protein>
<organism evidence="2 3">
    <name type="scientific">Tulasnella calospora MUT 4182</name>
    <dbReference type="NCBI Taxonomy" id="1051891"/>
    <lineage>
        <taxon>Eukaryota</taxon>
        <taxon>Fungi</taxon>
        <taxon>Dikarya</taxon>
        <taxon>Basidiomycota</taxon>
        <taxon>Agaricomycotina</taxon>
        <taxon>Agaricomycetes</taxon>
        <taxon>Cantharellales</taxon>
        <taxon>Tulasnellaceae</taxon>
        <taxon>Tulasnella</taxon>
    </lineage>
</organism>
<dbReference type="Proteomes" id="UP000054248">
    <property type="component" value="Unassembled WGS sequence"/>
</dbReference>
<feature type="compositionally biased region" description="Pro residues" evidence="1">
    <location>
        <begin position="1"/>
        <end position="11"/>
    </location>
</feature>
<feature type="non-terminal residue" evidence="2">
    <location>
        <position position="1"/>
    </location>
</feature>
<name>A0A0C3L7Y9_9AGAM</name>
<dbReference type="HOGENOM" id="CLU_2365438_0_0_1"/>
<evidence type="ECO:0000313" key="2">
    <source>
        <dbReference type="EMBL" id="KIO17647.1"/>
    </source>
</evidence>
<dbReference type="EMBL" id="KN823358">
    <property type="protein sequence ID" value="KIO17647.1"/>
    <property type="molecule type" value="Genomic_DNA"/>
</dbReference>
<proteinExistence type="predicted"/>
<sequence length="96" mass="10246">TQTTPLTPPPDLSLLIPLPLSPPPVPKPESKWAEMRLEALVSAVNDKISDIAAIQRKLASERSNDPAALRCAVDTIDCLKDLMASISAASKKDDDA</sequence>
<accession>A0A0C3L7Y9</accession>
<evidence type="ECO:0000313" key="3">
    <source>
        <dbReference type="Proteomes" id="UP000054248"/>
    </source>
</evidence>
<evidence type="ECO:0000256" key="1">
    <source>
        <dbReference type="SAM" id="MobiDB-lite"/>
    </source>
</evidence>
<dbReference type="AlphaFoldDB" id="A0A0C3L7Y9"/>
<reference evidence="2 3" key="1">
    <citation type="submission" date="2014-04" db="EMBL/GenBank/DDBJ databases">
        <authorList>
            <consortium name="DOE Joint Genome Institute"/>
            <person name="Kuo A."/>
            <person name="Girlanda M."/>
            <person name="Perotto S."/>
            <person name="Kohler A."/>
            <person name="Nagy L.G."/>
            <person name="Floudas D."/>
            <person name="Copeland A."/>
            <person name="Barry K.W."/>
            <person name="Cichocki N."/>
            <person name="Veneault-Fourrey C."/>
            <person name="LaButti K."/>
            <person name="Lindquist E.A."/>
            <person name="Lipzen A."/>
            <person name="Lundell T."/>
            <person name="Morin E."/>
            <person name="Murat C."/>
            <person name="Sun H."/>
            <person name="Tunlid A."/>
            <person name="Henrissat B."/>
            <person name="Grigoriev I.V."/>
            <person name="Hibbett D.S."/>
            <person name="Martin F."/>
            <person name="Nordberg H.P."/>
            <person name="Cantor M.N."/>
            <person name="Hua S.X."/>
        </authorList>
    </citation>
    <scope>NUCLEOTIDE SEQUENCE [LARGE SCALE GENOMIC DNA]</scope>
    <source>
        <strain evidence="2 3">MUT 4182</strain>
    </source>
</reference>
<keyword evidence="3" id="KW-1185">Reference proteome</keyword>